<name>A0AA49JBP6_9BACT</name>
<dbReference type="PRINTS" id="PR00625">
    <property type="entry name" value="JDOMAIN"/>
</dbReference>
<dbReference type="KEGG" id="msaa:QYS49_01680"/>
<dbReference type="PANTHER" id="PTHR43908">
    <property type="entry name" value="AT29763P-RELATED"/>
    <property type="match status" value="1"/>
</dbReference>
<dbReference type="SUPFAM" id="SSF46565">
    <property type="entry name" value="Chaperone J-domain"/>
    <property type="match status" value="1"/>
</dbReference>
<dbReference type="InterPro" id="IPR001623">
    <property type="entry name" value="DnaJ_domain"/>
</dbReference>
<dbReference type="SMART" id="SM00028">
    <property type="entry name" value="TPR"/>
    <property type="match status" value="3"/>
</dbReference>
<dbReference type="Pfam" id="PF13174">
    <property type="entry name" value="TPR_6"/>
    <property type="match status" value="1"/>
</dbReference>
<dbReference type="GO" id="GO:0030544">
    <property type="term" value="F:Hsp70 protein binding"/>
    <property type="evidence" value="ECO:0007669"/>
    <property type="project" value="TreeGrafter"/>
</dbReference>
<dbReference type="InterPro" id="IPR036869">
    <property type="entry name" value="J_dom_sf"/>
</dbReference>
<sequence>MENYYQILGLSEMATLSEIKSAYKKLAKAYHPDINPSPAAEEKFKLISTAYTVLSNHDLRRQYDVKLAQMRLNAKRASIRAQENKQRAYRNPYQNYTYRPPVYKPTKDASTERKATYYALGMVASIAILVYVGVAIYEFIQERKLQNMISQFEQKVQHADSLYYSGKTQAALNFVDNIKSINSDYVPIKRYEIDYLNFRRDQADIDYKNKAFQDALWGYLFFMEYSQSQNPDMQYRLAVCYRNLNEPNKAVFILNRLMNNNYKRMRMISLIAEIYKEELNDYEVAMQYYQMGLKSILAEFKSVYGNAYRLLVSAERTPESYKSIYFNAAEILFEQGDYKQASKLLEWVTFFKPEKELGYQYLIECYFQLGNKKEACNILNKAEKMDIRPKLNFELSCN</sequence>
<feature type="domain" description="J" evidence="2">
    <location>
        <begin position="3"/>
        <end position="67"/>
    </location>
</feature>
<dbReference type="InterPro" id="IPR051100">
    <property type="entry name" value="DnaJ_subfamily_B/C"/>
</dbReference>
<evidence type="ECO:0000259" key="2">
    <source>
        <dbReference type="PROSITE" id="PS50076"/>
    </source>
</evidence>
<proteinExistence type="predicted"/>
<evidence type="ECO:0000313" key="3">
    <source>
        <dbReference type="EMBL" id="WKK76143.2"/>
    </source>
</evidence>
<gene>
    <name evidence="3" type="ORF">QYS49_01680</name>
</gene>
<keyword evidence="1" id="KW-0812">Transmembrane</keyword>
<protein>
    <submittedName>
        <fullName evidence="3">DnaJ domain-containing protein</fullName>
    </submittedName>
</protein>
<organism evidence="3 4">
    <name type="scientific">Marivirga salinarum</name>
    <dbReference type="NCBI Taxonomy" id="3059078"/>
    <lineage>
        <taxon>Bacteria</taxon>
        <taxon>Pseudomonadati</taxon>
        <taxon>Bacteroidota</taxon>
        <taxon>Cytophagia</taxon>
        <taxon>Cytophagales</taxon>
        <taxon>Marivirgaceae</taxon>
        <taxon>Marivirga</taxon>
    </lineage>
</organism>
<dbReference type="EMBL" id="CP129971">
    <property type="protein sequence ID" value="WKK76143.2"/>
    <property type="molecule type" value="Genomic_DNA"/>
</dbReference>
<keyword evidence="1" id="KW-0472">Membrane</keyword>
<dbReference type="Gene3D" id="1.25.40.10">
    <property type="entry name" value="Tetratricopeptide repeat domain"/>
    <property type="match status" value="2"/>
</dbReference>
<keyword evidence="4" id="KW-1185">Reference proteome</keyword>
<reference evidence="3 4" key="1">
    <citation type="submission" date="2023-08" db="EMBL/GenBank/DDBJ databases">
        <title>Comparative genomics and taxonomic characterization of three novel marine species of genus Marivirga.</title>
        <authorList>
            <person name="Muhammad N."/>
            <person name="Kim S.-G."/>
        </authorList>
    </citation>
    <scope>NUCLEOTIDE SEQUENCE [LARGE SCALE GENOMIC DNA]</scope>
    <source>
        <strain evidence="3 4">BDSF4-3</strain>
    </source>
</reference>
<dbReference type="GO" id="GO:0071218">
    <property type="term" value="P:cellular response to misfolded protein"/>
    <property type="evidence" value="ECO:0007669"/>
    <property type="project" value="TreeGrafter"/>
</dbReference>
<feature type="transmembrane region" description="Helical" evidence="1">
    <location>
        <begin position="117"/>
        <end position="140"/>
    </location>
</feature>
<dbReference type="Gene3D" id="1.10.287.110">
    <property type="entry name" value="DnaJ domain"/>
    <property type="match status" value="1"/>
</dbReference>
<accession>A0AA49JBP6</accession>
<dbReference type="AlphaFoldDB" id="A0AA49JBP6"/>
<dbReference type="RefSeq" id="WP_308350699.1">
    <property type="nucleotide sequence ID" value="NZ_CP129971.1"/>
</dbReference>
<dbReference type="SUPFAM" id="SSF48452">
    <property type="entry name" value="TPR-like"/>
    <property type="match status" value="1"/>
</dbReference>
<dbReference type="Proteomes" id="UP001230496">
    <property type="component" value="Chromosome"/>
</dbReference>
<keyword evidence="1" id="KW-1133">Transmembrane helix</keyword>
<dbReference type="PANTHER" id="PTHR43908:SF3">
    <property type="entry name" value="AT29763P-RELATED"/>
    <property type="match status" value="1"/>
</dbReference>
<evidence type="ECO:0000313" key="4">
    <source>
        <dbReference type="Proteomes" id="UP001230496"/>
    </source>
</evidence>
<dbReference type="InterPro" id="IPR011990">
    <property type="entry name" value="TPR-like_helical_dom_sf"/>
</dbReference>
<dbReference type="InterPro" id="IPR019734">
    <property type="entry name" value="TPR_rpt"/>
</dbReference>
<evidence type="ECO:0000256" key="1">
    <source>
        <dbReference type="SAM" id="Phobius"/>
    </source>
</evidence>
<dbReference type="PROSITE" id="PS50076">
    <property type="entry name" value="DNAJ_2"/>
    <property type="match status" value="1"/>
</dbReference>
<dbReference type="CDD" id="cd06257">
    <property type="entry name" value="DnaJ"/>
    <property type="match status" value="1"/>
</dbReference>
<dbReference type="Pfam" id="PF00226">
    <property type="entry name" value="DnaJ"/>
    <property type="match status" value="1"/>
</dbReference>
<dbReference type="SMART" id="SM00271">
    <property type="entry name" value="DnaJ"/>
    <property type="match status" value="1"/>
</dbReference>